<keyword evidence="2" id="KW-1185">Reference proteome</keyword>
<evidence type="ECO:0000313" key="1">
    <source>
        <dbReference type="EMBL" id="KAI5062442.1"/>
    </source>
</evidence>
<protein>
    <submittedName>
        <fullName evidence="1">Uncharacterized protein</fullName>
    </submittedName>
</protein>
<organism evidence="1 2">
    <name type="scientific">Adiantum capillus-veneris</name>
    <name type="common">Maidenhair fern</name>
    <dbReference type="NCBI Taxonomy" id="13818"/>
    <lineage>
        <taxon>Eukaryota</taxon>
        <taxon>Viridiplantae</taxon>
        <taxon>Streptophyta</taxon>
        <taxon>Embryophyta</taxon>
        <taxon>Tracheophyta</taxon>
        <taxon>Polypodiopsida</taxon>
        <taxon>Polypodiidae</taxon>
        <taxon>Polypodiales</taxon>
        <taxon>Pteridineae</taxon>
        <taxon>Pteridaceae</taxon>
        <taxon>Vittarioideae</taxon>
        <taxon>Adiantum</taxon>
    </lineage>
</organism>
<evidence type="ECO:0000313" key="2">
    <source>
        <dbReference type="Proteomes" id="UP000886520"/>
    </source>
</evidence>
<comment type="caution">
    <text evidence="1">The sequence shown here is derived from an EMBL/GenBank/DDBJ whole genome shotgun (WGS) entry which is preliminary data.</text>
</comment>
<proteinExistence type="predicted"/>
<dbReference type="Proteomes" id="UP000886520">
    <property type="component" value="Chromosome 22"/>
</dbReference>
<dbReference type="AlphaFoldDB" id="A0A9D4U7I6"/>
<gene>
    <name evidence="1" type="ORF">GOP47_0022981</name>
</gene>
<accession>A0A9D4U7I6</accession>
<dbReference type="EMBL" id="JABFUD020000022">
    <property type="protein sequence ID" value="KAI5062442.1"/>
    <property type="molecule type" value="Genomic_DNA"/>
</dbReference>
<sequence>MCAPFHVEGGVEQTGWTPTARFGPLGLQPSTFAGYVLVTRGSAFSQRSRPRSRPACLSEEMGASSLLQAATQTGVLSISFPRFNGRCLFSNPSARIVICTCQHRPPQQSNLVEPSGSSEEENFKSPNPLSFPNFQVKLLFCYYIVRAASYISEHFSPLCQLASSVSYRESPANAVVSMDGFNHVTNNFKFTCAGGKSLLAPGMLSPLRSDRG</sequence>
<name>A0A9D4U7I6_ADICA</name>
<reference evidence="1" key="1">
    <citation type="submission" date="2021-01" db="EMBL/GenBank/DDBJ databases">
        <title>Adiantum capillus-veneris genome.</title>
        <authorList>
            <person name="Fang Y."/>
            <person name="Liao Q."/>
        </authorList>
    </citation>
    <scope>NUCLEOTIDE SEQUENCE</scope>
    <source>
        <strain evidence="1">H3</strain>
        <tissue evidence="1">Leaf</tissue>
    </source>
</reference>